<sequence length="275" mass="30701">MQPATPFARQKKRRGSDPDSSDGAAADQPNGHGASPSSGEDIPPSILSGLADCQRIDLPGADVLYVPRIFTREESTAFVAQLAALEQWKRPEFKIFGKVHLQGNYSCHFSDGGQLNYRYSGRDNVGQEFPEFLQAIRRRVEAVVRHIDGQRTDAKICPGDGEFQFNYCLANKYEDGNASLGMHSDDERDLFGPIASVSFGATRHFTLAHKRDKSVKRRIDLSDGSLLVMAGDTQRNYKHGVPKMKRVTDMRINLTMRCIRPRDSSRASGKKRAKR</sequence>
<feature type="binding site" evidence="1">
    <location>
        <position position="255"/>
    </location>
    <ligand>
        <name>2-oxoglutarate</name>
        <dbReference type="ChEBI" id="CHEBI:16810"/>
    </ligand>
</feature>
<dbReference type="PANTHER" id="PTHR31573:SF1">
    <property type="entry name" value="DNA OXIDATIVE DEMETHYLASE ALKBH2"/>
    <property type="match status" value="1"/>
</dbReference>
<feature type="binding site" evidence="1">
    <location>
        <begin position="96"/>
        <end position="98"/>
    </location>
    <ligand>
        <name>substrate</name>
    </ligand>
</feature>
<dbReference type="PANTHER" id="PTHR31573">
    <property type="entry name" value="ALPHA-KETOGLUTARATE-DEPENDENT DIOXYGENASE ALKB HOMOLOG 2"/>
    <property type="match status" value="1"/>
</dbReference>
<dbReference type="STRING" id="1169540.A0A0G4F7Y1"/>
<feature type="binding site" evidence="1">
    <location>
        <position position="239"/>
    </location>
    <ligand>
        <name>2-oxoglutarate</name>
        <dbReference type="ChEBI" id="CHEBI:16810"/>
    </ligand>
</feature>
<dbReference type="AlphaFoldDB" id="A0A0G4F7Y1"/>
<gene>
    <name evidence="4" type="ORF">Vbra_14694</name>
</gene>
<feature type="binding site" evidence="1">
    <location>
        <position position="183"/>
    </location>
    <ligand>
        <name>2-oxoglutarate</name>
        <dbReference type="ChEBI" id="CHEBI:16810"/>
    </ligand>
</feature>
<feature type="binding site" evidence="1">
    <location>
        <position position="171"/>
    </location>
    <ligand>
        <name>2-oxoglutarate</name>
        <dbReference type="ChEBI" id="CHEBI:16810"/>
    </ligand>
</feature>
<feature type="binding site" evidence="1">
    <location>
        <position position="186"/>
    </location>
    <ligand>
        <name>substrate</name>
    </ligand>
</feature>
<proteinExistence type="predicted"/>
<dbReference type="InterPro" id="IPR032852">
    <property type="entry name" value="ALKBH2"/>
</dbReference>
<dbReference type="InterPro" id="IPR027450">
    <property type="entry name" value="AlkB-like"/>
</dbReference>
<dbReference type="GO" id="GO:0008198">
    <property type="term" value="F:ferrous iron binding"/>
    <property type="evidence" value="ECO:0007669"/>
    <property type="project" value="TreeGrafter"/>
</dbReference>
<dbReference type="VEuPathDB" id="CryptoDB:Vbra_14694"/>
<dbReference type="SUPFAM" id="SSF51197">
    <property type="entry name" value="Clavaminate synthase-like"/>
    <property type="match status" value="1"/>
</dbReference>
<feature type="binding site" evidence="1">
    <location>
        <position position="173"/>
    </location>
    <ligand>
        <name>2-oxoglutarate</name>
        <dbReference type="ChEBI" id="CHEBI:16810"/>
    </ligand>
</feature>
<dbReference type="Gene3D" id="2.60.120.590">
    <property type="entry name" value="Alpha-ketoglutarate-dependent dioxygenase AlkB-like"/>
    <property type="match status" value="1"/>
</dbReference>
<dbReference type="Proteomes" id="UP000041254">
    <property type="component" value="Unassembled WGS sequence"/>
</dbReference>
<dbReference type="GO" id="GO:0006307">
    <property type="term" value="P:DNA alkylation repair"/>
    <property type="evidence" value="ECO:0007669"/>
    <property type="project" value="TreeGrafter"/>
</dbReference>
<organism evidence="4 5">
    <name type="scientific">Vitrella brassicaformis (strain CCMP3155)</name>
    <dbReference type="NCBI Taxonomy" id="1169540"/>
    <lineage>
        <taxon>Eukaryota</taxon>
        <taxon>Sar</taxon>
        <taxon>Alveolata</taxon>
        <taxon>Colpodellida</taxon>
        <taxon>Vitrellaceae</taxon>
        <taxon>Vitrella</taxon>
    </lineage>
</organism>
<feature type="region of interest" description="Disordered" evidence="2">
    <location>
        <begin position="1"/>
        <end position="46"/>
    </location>
</feature>
<protein>
    <recommendedName>
        <fullName evidence="3">Fe2OG dioxygenase domain-containing protein</fullName>
    </recommendedName>
</protein>
<feature type="binding site" evidence="1">
    <location>
        <position position="257"/>
    </location>
    <ligand>
        <name>2-oxoglutarate</name>
        <dbReference type="ChEBI" id="CHEBI:16810"/>
    </ligand>
</feature>
<evidence type="ECO:0000256" key="2">
    <source>
        <dbReference type="SAM" id="MobiDB-lite"/>
    </source>
</evidence>
<keyword evidence="5" id="KW-1185">Reference proteome</keyword>
<evidence type="ECO:0000256" key="1">
    <source>
        <dbReference type="PIRSR" id="PIRSR632852-1"/>
    </source>
</evidence>
<dbReference type="InParanoid" id="A0A0G4F7Y1"/>
<dbReference type="OMA" id="FEFHQPT"/>
<evidence type="ECO:0000259" key="3">
    <source>
        <dbReference type="PROSITE" id="PS51471"/>
    </source>
</evidence>
<feature type="binding site" evidence="1">
    <location>
        <position position="251"/>
    </location>
    <ligand>
        <name>2-oxoglutarate</name>
        <dbReference type="ChEBI" id="CHEBI:16810"/>
    </ligand>
</feature>
<dbReference type="InterPro" id="IPR037151">
    <property type="entry name" value="AlkB-like_sf"/>
</dbReference>
<dbReference type="GO" id="GO:0051747">
    <property type="term" value="F:cytosine C-5 DNA demethylase activity"/>
    <property type="evidence" value="ECO:0007669"/>
    <property type="project" value="TreeGrafter"/>
</dbReference>
<dbReference type="GO" id="GO:0035516">
    <property type="term" value="F:broad specificity oxidative DNA demethylase activity"/>
    <property type="evidence" value="ECO:0007669"/>
    <property type="project" value="TreeGrafter"/>
</dbReference>
<dbReference type="EMBL" id="CDMY01000385">
    <property type="protein sequence ID" value="CEM08659.1"/>
    <property type="molecule type" value="Genomic_DNA"/>
</dbReference>
<feature type="domain" description="Fe2OG dioxygenase" evidence="3">
    <location>
        <begin position="164"/>
        <end position="260"/>
    </location>
</feature>
<evidence type="ECO:0000313" key="5">
    <source>
        <dbReference type="Proteomes" id="UP000041254"/>
    </source>
</evidence>
<evidence type="ECO:0000313" key="4">
    <source>
        <dbReference type="EMBL" id="CEM08659.1"/>
    </source>
</evidence>
<dbReference type="PROSITE" id="PS51471">
    <property type="entry name" value="FE2OG_OXY"/>
    <property type="match status" value="1"/>
</dbReference>
<dbReference type="OrthoDB" id="545910at2759"/>
<dbReference type="Pfam" id="PF13532">
    <property type="entry name" value="2OG-FeII_Oxy_2"/>
    <property type="match status" value="1"/>
</dbReference>
<dbReference type="InterPro" id="IPR005123">
    <property type="entry name" value="Oxoglu/Fe-dep_dioxygenase_dom"/>
</dbReference>
<accession>A0A0G4F7Y1</accession>
<feature type="binding site" evidence="1">
    <location>
        <begin position="117"/>
        <end position="119"/>
    </location>
    <ligand>
        <name>substrate</name>
    </ligand>
</feature>
<reference evidence="4 5" key="1">
    <citation type="submission" date="2014-11" db="EMBL/GenBank/DDBJ databases">
        <authorList>
            <person name="Zhu J."/>
            <person name="Qi W."/>
            <person name="Song R."/>
        </authorList>
    </citation>
    <scope>NUCLEOTIDE SEQUENCE [LARGE SCALE GENOMIC DNA]</scope>
</reference>
<name>A0A0G4F7Y1_VITBC</name>